<gene>
    <name evidence="2" type="ORF">GSMUA_194460.1</name>
</gene>
<feature type="region of interest" description="Disordered" evidence="1">
    <location>
        <begin position="39"/>
        <end position="70"/>
    </location>
</feature>
<sequence length="70" mass="7758">MNKNQRKRKNNRIDTATANAESCIANQHTKIPHLPLSVALQNPHKNPTRDVGKGPKSQFIEMEGNPNASV</sequence>
<dbReference type="EMBL" id="HG996468">
    <property type="protein sequence ID" value="CAG1851120.1"/>
    <property type="molecule type" value="Genomic_DNA"/>
</dbReference>
<protein>
    <submittedName>
        <fullName evidence="2">(wild Malaysian banana) hypothetical protein</fullName>
    </submittedName>
</protein>
<reference evidence="2" key="1">
    <citation type="submission" date="2021-03" db="EMBL/GenBank/DDBJ databases">
        <authorList>
            <consortium name="Genoscope - CEA"/>
            <person name="William W."/>
        </authorList>
    </citation>
    <scope>NUCLEOTIDE SEQUENCE</scope>
    <source>
        <strain evidence="2">Doubled-haploid Pahang</strain>
    </source>
</reference>
<proteinExistence type="predicted"/>
<evidence type="ECO:0000256" key="1">
    <source>
        <dbReference type="SAM" id="MobiDB-lite"/>
    </source>
</evidence>
<accession>A0A8D7AKY1</accession>
<dbReference type="AlphaFoldDB" id="A0A8D7AKY1"/>
<evidence type="ECO:0000313" key="2">
    <source>
        <dbReference type="EMBL" id="CAG1851120.1"/>
    </source>
</evidence>
<organism evidence="2">
    <name type="scientific">Musa acuminata subsp. malaccensis</name>
    <name type="common">Wild banana</name>
    <name type="synonym">Musa malaccensis</name>
    <dbReference type="NCBI Taxonomy" id="214687"/>
    <lineage>
        <taxon>Eukaryota</taxon>
        <taxon>Viridiplantae</taxon>
        <taxon>Streptophyta</taxon>
        <taxon>Embryophyta</taxon>
        <taxon>Tracheophyta</taxon>
        <taxon>Spermatophyta</taxon>
        <taxon>Magnoliopsida</taxon>
        <taxon>Liliopsida</taxon>
        <taxon>Zingiberales</taxon>
        <taxon>Musaceae</taxon>
        <taxon>Musa</taxon>
    </lineage>
</organism>
<name>A0A8D7AKY1_MUSAM</name>